<evidence type="ECO:0000259" key="7">
    <source>
        <dbReference type="PROSITE" id="PS50262"/>
    </source>
</evidence>
<evidence type="ECO:0000256" key="3">
    <source>
        <dbReference type="ARBA" id="ARBA00022692"/>
    </source>
</evidence>
<feature type="transmembrane region" description="Helical" evidence="6">
    <location>
        <begin position="190"/>
        <end position="209"/>
    </location>
</feature>
<feature type="domain" description="G-protein coupled receptors family 1 profile" evidence="7">
    <location>
        <begin position="22"/>
        <end position="242"/>
    </location>
</feature>
<reference evidence="10" key="1">
    <citation type="submission" date="2017-02" db="UniProtKB">
        <authorList>
            <consortium name="WormBaseParasite"/>
        </authorList>
    </citation>
    <scope>IDENTIFICATION</scope>
</reference>
<evidence type="ECO:0000256" key="1">
    <source>
        <dbReference type="ARBA" id="ARBA00004141"/>
    </source>
</evidence>
<dbReference type="EMBL" id="UZAF01016267">
    <property type="protein sequence ID" value="VDO24363.1"/>
    <property type="molecule type" value="Genomic_DNA"/>
</dbReference>
<comment type="subcellular location">
    <subcellularLocation>
        <location evidence="1">Membrane</location>
        <topology evidence="1">Multi-pass membrane protein</topology>
    </subcellularLocation>
</comment>
<feature type="transmembrane region" description="Helical" evidence="6">
    <location>
        <begin position="127"/>
        <end position="152"/>
    </location>
</feature>
<evidence type="ECO:0000313" key="10">
    <source>
        <dbReference type="WBParaSite" id="HPLM_0000494101-mRNA-1"/>
    </source>
</evidence>
<dbReference type="STRING" id="6290.A0A0N4W4V2"/>
<dbReference type="OMA" id="FTIAQFT"/>
<dbReference type="Pfam" id="PF10317">
    <property type="entry name" value="7TM_GPCR_Srd"/>
    <property type="match status" value="1"/>
</dbReference>
<evidence type="ECO:0000256" key="2">
    <source>
        <dbReference type="ARBA" id="ARBA00009166"/>
    </source>
</evidence>
<keyword evidence="9" id="KW-1185">Reference proteome</keyword>
<keyword evidence="4 6" id="KW-1133">Transmembrane helix</keyword>
<comment type="similarity">
    <text evidence="2">Belongs to the nematode receptor-like protein srd family.</text>
</comment>
<reference evidence="8 9" key="2">
    <citation type="submission" date="2018-11" db="EMBL/GenBank/DDBJ databases">
        <authorList>
            <consortium name="Pathogen Informatics"/>
        </authorList>
    </citation>
    <scope>NUCLEOTIDE SEQUENCE [LARGE SCALE GENOMIC DNA]</scope>
    <source>
        <strain evidence="8 9">MHpl1</strain>
    </source>
</reference>
<dbReference type="GO" id="GO:0016020">
    <property type="term" value="C:membrane"/>
    <property type="evidence" value="ECO:0007669"/>
    <property type="project" value="UniProtKB-SubCell"/>
</dbReference>
<dbReference type="SUPFAM" id="SSF81321">
    <property type="entry name" value="Family A G protein-coupled receptor-like"/>
    <property type="match status" value="1"/>
</dbReference>
<evidence type="ECO:0000313" key="8">
    <source>
        <dbReference type="EMBL" id="VDO24363.1"/>
    </source>
</evidence>
<proteinExistence type="inferred from homology"/>
<dbReference type="WBParaSite" id="HPLM_0000494101-mRNA-1">
    <property type="protein sequence ID" value="HPLM_0000494101-mRNA-1"/>
    <property type="gene ID" value="HPLM_0000494101"/>
</dbReference>
<keyword evidence="3 6" id="KW-0812">Transmembrane</keyword>
<dbReference type="InterPro" id="IPR017452">
    <property type="entry name" value="GPCR_Rhodpsn_7TM"/>
</dbReference>
<evidence type="ECO:0000313" key="9">
    <source>
        <dbReference type="Proteomes" id="UP000268014"/>
    </source>
</evidence>
<dbReference type="PROSITE" id="PS50262">
    <property type="entry name" value="G_PROTEIN_RECEP_F1_2"/>
    <property type="match status" value="1"/>
</dbReference>
<name>A0A0N4W4V2_HAEPC</name>
<gene>
    <name evidence="8" type="ORF">HPLM_LOCUS4933</name>
</gene>
<organism evidence="10">
    <name type="scientific">Haemonchus placei</name>
    <name type="common">Barber's pole worm</name>
    <dbReference type="NCBI Taxonomy" id="6290"/>
    <lineage>
        <taxon>Eukaryota</taxon>
        <taxon>Metazoa</taxon>
        <taxon>Ecdysozoa</taxon>
        <taxon>Nematoda</taxon>
        <taxon>Chromadorea</taxon>
        <taxon>Rhabditida</taxon>
        <taxon>Rhabditina</taxon>
        <taxon>Rhabditomorpha</taxon>
        <taxon>Strongyloidea</taxon>
        <taxon>Trichostrongylidae</taxon>
        <taxon>Haemonchus</taxon>
    </lineage>
</organism>
<dbReference type="PANTHER" id="PTHR22945:SF40">
    <property type="entry name" value="SERPENTINE RECEPTOR, CLASS D (DELTA)-RELATED"/>
    <property type="match status" value="1"/>
</dbReference>
<feature type="transmembrane region" description="Helical" evidence="6">
    <location>
        <begin position="43"/>
        <end position="61"/>
    </location>
</feature>
<feature type="transmembrane region" description="Helical" evidence="6">
    <location>
        <begin position="91"/>
        <end position="115"/>
    </location>
</feature>
<dbReference type="PANTHER" id="PTHR22945">
    <property type="entry name" value="SERPENTINE RECEPTOR, CLASS D DELTA"/>
    <property type="match status" value="1"/>
</dbReference>
<evidence type="ECO:0000256" key="6">
    <source>
        <dbReference type="SAM" id="Phobius"/>
    </source>
</evidence>
<feature type="transmembrane region" description="Helical" evidence="6">
    <location>
        <begin position="7"/>
        <end position="31"/>
    </location>
</feature>
<dbReference type="InterPro" id="IPR050920">
    <property type="entry name" value="Nematode_rcpt-like_delta"/>
</dbReference>
<dbReference type="InterPro" id="IPR019421">
    <property type="entry name" value="7TM_GPCR_serpentine_rcpt_Srd"/>
</dbReference>
<keyword evidence="5 6" id="KW-0472">Membrane</keyword>
<evidence type="ECO:0000256" key="4">
    <source>
        <dbReference type="ARBA" id="ARBA00022989"/>
    </source>
</evidence>
<protein>
    <submittedName>
        <fullName evidence="10">G_PROTEIN_RECEP_F1_2 domain-containing protein</fullName>
    </submittedName>
</protein>
<sequence>MSWISSAISLISITTSTFGVASNSLLIYLILTKTPHHLSSYSVLILNWSIGDLFVCMAALFERQRIMISGPSSFFIFSGPCTYWGSKACFVGSIFLLHCLVHGFWSMLYSFAYRYYILGHSQPRKGILILISVILYLPSLAYFVTICLQILYCSKNSDEAKLKAEIKIQLGIDASAECVSGYLNEFELHYALIYITIIPFVIYIAILILRKLTIWKLKSYETAMSEGTRQLHAQMLKVHISG</sequence>
<dbReference type="Proteomes" id="UP000268014">
    <property type="component" value="Unassembled WGS sequence"/>
</dbReference>
<accession>A0A0N4W4V2</accession>
<evidence type="ECO:0000256" key="5">
    <source>
        <dbReference type="ARBA" id="ARBA00023136"/>
    </source>
</evidence>
<dbReference type="AlphaFoldDB" id="A0A0N4W4V2"/>
<dbReference type="Gene3D" id="1.20.1070.10">
    <property type="entry name" value="Rhodopsin 7-helix transmembrane proteins"/>
    <property type="match status" value="1"/>
</dbReference>